<dbReference type="Gene3D" id="3.30.40.10">
    <property type="entry name" value="Zinc/RING finger domain, C3HC4 (zinc finger)"/>
    <property type="match status" value="1"/>
</dbReference>
<dbReference type="AlphaFoldDB" id="A0A9P4SGC1"/>
<dbReference type="EMBL" id="MU006090">
    <property type="protein sequence ID" value="KAF2842168.1"/>
    <property type="molecule type" value="Genomic_DNA"/>
</dbReference>
<keyword evidence="3" id="KW-1185">Reference proteome</keyword>
<feature type="compositionally biased region" description="Basic and acidic residues" evidence="1">
    <location>
        <begin position="115"/>
        <end position="143"/>
    </location>
</feature>
<dbReference type="Proteomes" id="UP000799429">
    <property type="component" value="Unassembled WGS sequence"/>
</dbReference>
<feature type="region of interest" description="Disordered" evidence="1">
    <location>
        <begin position="1"/>
        <end position="20"/>
    </location>
</feature>
<evidence type="ECO:0000256" key="1">
    <source>
        <dbReference type="SAM" id="MobiDB-lite"/>
    </source>
</evidence>
<dbReference type="SUPFAM" id="SSF57903">
    <property type="entry name" value="FYVE/PHD zinc finger"/>
    <property type="match status" value="1"/>
</dbReference>
<accession>A0A9P4SGC1</accession>
<sequence>MSSPPEHKSPATDFKMAPIDGATLLGPSQTSDVKVFPNDTSEFHQVQTPRSFDTDAGINDTLRRMSEPDYILNSPRSIHRPPTLDEMAKVTGLEKGEAAERLHHLRPSKWYRRGIKVDGPESSQREVAEKVEEGEIDESKYEASTESGIQQSLPSDETPDAVKATHIPKVQFSTEQGSRLGKRKAEDDTSDSNSASEPDSMPTTTPPPSQKRTKITSTMTAKAPRRATTSVFQPPVHAPPKRTARARTRKLTQDSLELATQTRAAKKAPTRSMQKASNYSCDCGKPDEVEDMIMCESGRHGRDCWWHLSCAGFGGGRSVPEGEWVCEGCEGSGEGREVVVALSESLDWRIIASLTCLSVVYIPAWFPFPGYDIIPLFLPPF</sequence>
<comment type="caution">
    <text evidence="2">The sequence shown here is derived from an EMBL/GenBank/DDBJ whole genome shotgun (WGS) entry which is preliminary data.</text>
</comment>
<protein>
    <recommendedName>
        <fullName evidence="4">Zinc finger PHD-type domain-containing protein</fullName>
    </recommendedName>
</protein>
<organism evidence="2 3">
    <name type="scientific">Patellaria atrata CBS 101060</name>
    <dbReference type="NCBI Taxonomy" id="1346257"/>
    <lineage>
        <taxon>Eukaryota</taxon>
        <taxon>Fungi</taxon>
        <taxon>Dikarya</taxon>
        <taxon>Ascomycota</taxon>
        <taxon>Pezizomycotina</taxon>
        <taxon>Dothideomycetes</taxon>
        <taxon>Dothideomycetes incertae sedis</taxon>
        <taxon>Patellariales</taxon>
        <taxon>Patellariaceae</taxon>
        <taxon>Patellaria</taxon>
    </lineage>
</organism>
<feature type="compositionally biased region" description="Basic residues" evidence="1">
    <location>
        <begin position="239"/>
        <end position="250"/>
    </location>
</feature>
<dbReference type="OrthoDB" id="436852at2759"/>
<gene>
    <name evidence="2" type="ORF">M501DRAFT_1028931</name>
</gene>
<feature type="region of interest" description="Disordered" evidence="1">
    <location>
        <begin position="108"/>
        <end position="251"/>
    </location>
</feature>
<proteinExistence type="predicted"/>
<dbReference type="InterPro" id="IPR011011">
    <property type="entry name" value="Znf_FYVE_PHD"/>
</dbReference>
<evidence type="ECO:0000313" key="2">
    <source>
        <dbReference type="EMBL" id="KAF2842168.1"/>
    </source>
</evidence>
<evidence type="ECO:0000313" key="3">
    <source>
        <dbReference type="Proteomes" id="UP000799429"/>
    </source>
</evidence>
<evidence type="ECO:0008006" key="4">
    <source>
        <dbReference type="Google" id="ProtNLM"/>
    </source>
</evidence>
<feature type="compositionally biased region" description="Polar residues" evidence="1">
    <location>
        <begin position="144"/>
        <end position="155"/>
    </location>
</feature>
<reference evidence="2" key="1">
    <citation type="journal article" date="2020" name="Stud. Mycol.">
        <title>101 Dothideomycetes genomes: a test case for predicting lifestyles and emergence of pathogens.</title>
        <authorList>
            <person name="Haridas S."/>
            <person name="Albert R."/>
            <person name="Binder M."/>
            <person name="Bloem J."/>
            <person name="Labutti K."/>
            <person name="Salamov A."/>
            <person name="Andreopoulos B."/>
            <person name="Baker S."/>
            <person name="Barry K."/>
            <person name="Bills G."/>
            <person name="Bluhm B."/>
            <person name="Cannon C."/>
            <person name="Castanera R."/>
            <person name="Culley D."/>
            <person name="Daum C."/>
            <person name="Ezra D."/>
            <person name="Gonzalez J."/>
            <person name="Henrissat B."/>
            <person name="Kuo A."/>
            <person name="Liang C."/>
            <person name="Lipzen A."/>
            <person name="Lutzoni F."/>
            <person name="Magnuson J."/>
            <person name="Mondo S."/>
            <person name="Nolan M."/>
            <person name="Ohm R."/>
            <person name="Pangilinan J."/>
            <person name="Park H.-J."/>
            <person name="Ramirez L."/>
            <person name="Alfaro M."/>
            <person name="Sun H."/>
            <person name="Tritt A."/>
            <person name="Yoshinaga Y."/>
            <person name="Zwiers L.-H."/>
            <person name="Turgeon B."/>
            <person name="Goodwin S."/>
            <person name="Spatafora J."/>
            <person name="Crous P."/>
            <person name="Grigoriev I."/>
        </authorList>
    </citation>
    <scope>NUCLEOTIDE SEQUENCE</scope>
    <source>
        <strain evidence="2">CBS 101060</strain>
    </source>
</reference>
<dbReference type="InterPro" id="IPR013083">
    <property type="entry name" value="Znf_RING/FYVE/PHD"/>
</dbReference>
<dbReference type="CDD" id="cd15489">
    <property type="entry name" value="PHD_SF"/>
    <property type="match status" value="1"/>
</dbReference>
<feature type="compositionally biased region" description="Basic and acidic residues" evidence="1">
    <location>
        <begin position="1"/>
        <end position="10"/>
    </location>
</feature>
<name>A0A9P4SGC1_9PEZI</name>